<evidence type="ECO:0000256" key="2">
    <source>
        <dbReference type="ARBA" id="ARBA00001946"/>
    </source>
</evidence>
<dbReference type="GO" id="GO:0031123">
    <property type="term" value="P:RNA 3'-end processing"/>
    <property type="evidence" value="ECO:0007669"/>
    <property type="project" value="TreeGrafter"/>
</dbReference>
<dbReference type="Gene3D" id="1.10.1410.10">
    <property type="match status" value="1"/>
</dbReference>
<dbReference type="Pfam" id="PF03828">
    <property type="entry name" value="PAP_assoc"/>
    <property type="match status" value="1"/>
</dbReference>
<sequence length="638" mass="71456">KKSKRNLHTKEVKLLSTLLNGRDIVQQDKEEGGMFVSRAAFAGISAALFGATGKGDTVEDARVMARRNLSGVFASSMLHAGLLKEYKASGGMHNTALFDISKPIFDNAMAVLSRPEYSCLVDTRRVLETHSEQELNSARSARKEILSYAKRAFNQYDSDRAARRNPSIHSAPSNLSIGPPPPSPSEKKIVKNGKRTVEEPSTSSAIPPMKKKRVVVQVLDDDDDDCIVVGSSSESSDGSDSVTQVPTLGNTVRTPERKAANHPAAIPFLSMASMYSEADLVGVTEWNGAREERERVESYRRRFSRGLFADFDENIWQHYKANGQNDNIYNWKMSVRMSLLEVAQKVFDGFSVNMFAVGSTINGCGSYNSDMDLCLVVYNRDGSITEGQEFAKRHLNKVFNELKKSRNIVAKCQFIRHAVVPIIKMETVSPNSLEVDINMNNIAGVYNSHLMHYYSRVDDRFPALCLIIKHWAINAEVNDSLNGTFNSYSLILLVLHYLQCGVFPAILPNLQYLYPNRFGERPDLGDLNLFGEFTPPLPQRILNEQSVGEMLIGFFQYYSRFDFTANAISIRKGKTFPRSQLPVETMKAPLYIEEPFDGKNTARCVRREFMATIRAAFQHGANAFDERAPTLSDIHVHV</sequence>
<keyword evidence="4" id="KW-0479">Metal-binding</keyword>
<feature type="domain" description="PAP-associated" evidence="7">
    <location>
        <begin position="546"/>
        <end position="600"/>
    </location>
</feature>
<evidence type="ECO:0000313" key="9">
    <source>
        <dbReference type="EMBL" id="GMS80090.1"/>
    </source>
</evidence>
<comment type="cofactor">
    <cofactor evidence="1">
        <name>Mn(2+)</name>
        <dbReference type="ChEBI" id="CHEBI:29035"/>
    </cofactor>
</comment>
<protein>
    <recommendedName>
        <fullName evidence="11">PAP-associated domain-containing protein</fullName>
    </recommendedName>
</protein>
<dbReference type="Gene3D" id="3.30.460.10">
    <property type="entry name" value="Beta Polymerase, domain 2"/>
    <property type="match status" value="1"/>
</dbReference>
<keyword evidence="10" id="KW-1185">Reference proteome</keyword>
<keyword evidence="3" id="KW-0808">Transferase</keyword>
<dbReference type="Proteomes" id="UP001432027">
    <property type="component" value="Unassembled WGS sequence"/>
</dbReference>
<organism evidence="9 10">
    <name type="scientific">Pristionchus entomophagus</name>
    <dbReference type="NCBI Taxonomy" id="358040"/>
    <lineage>
        <taxon>Eukaryota</taxon>
        <taxon>Metazoa</taxon>
        <taxon>Ecdysozoa</taxon>
        <taxon>Nematoda</taxon>
        <taxon>Chromadorea</taxon>
        <taxon>Rhabditida</taxon>
        <taxon>Rhabditina</taxon>
        <taxon>Diplogasteromorpha</taxon>
        <taxon>Diplogasteroidea</taxon>
        <taxon>Neodiplogasteridae</taxon>
        <taxon>Pristionchus</taxon>
    </lineage>
</organism>
<evidence type="ECO:0000256" key="4">
    <source>
        <dbReference type="ARBA" id="ARBA00022723"/>
    </source>
</evidence>
<evidence type="ECO:0000256" key="6">
    <source>
        <dbReference type="SAM" id="MobiDB-lite"/>
    </source>
</evidence>
<feature type="compositionally biased region" description="Polar residues" evidence="6">
    <location>
        <begin position="167"/>
        <end position="176"/>
    </location>
</feature>
<reference evidence="9" key="1">
    <citation type="submission" date="2023-10" db="EMBL/GenBank/DDBJ databases">
        <title>Genome assembly of Pristionchus species.</title>
        <authorList>
            <person name="Yoshida K."/>
            <person name="Sommer R.J."/>
        </authorList>
    </citation>
    <scope>NUCLEOTIDE SEQUENCE</scope>
    <source>
        <strain evidence="9">RS0144</strain>
    </source>
</reference>
<dbReference type="EMBL" id="BTSX01000001">
    <property type="protein sequence ID" value="GMS80090.1"/>
    <property type="molecule type" value="Genomic_DNA"/>
</dbReference>
<comment type="caution">
    <text evidence="9">The sequence shown here is derived from an EMBL/GenBank/DDBJ whole genome shotgun (WGS) entry which is preliminary data.</text>
</comment>
<evidence type="ECO:0008006" key="11">
    <source>
        <dbReference type="Google" id="ProtNLM"/>
    </source>
</evidence>
<dbReference type="SUPFAM" id="SSF81301">
    <property type="entry name" value="Nucleotidyltransferase"/>
    <property type="match status" value="1"/>
</dbReference>
<evidence type="ECO:0000256" key="5">
    <source>
        <dbReference type="ARBA" id="ARBA00022842"/>
    </source>
</evidence>
<keyword evidence="5" id="KW-0460">Magnesium</keyword>
<evidence type="ECO:0000256" key="3">
    <source>
        <dbReference type="ARBA" id="ARBA00022679"/>
    </source>
</evidence>
<gene>
    <name evidence="9" type="ORF">PENTCL1PPCAC_2265</name>
</gene>
<feature type="domain" description="Poly(A) RNA polymerase mitochondrial-like central palm" evidence="8">
    <location>
        <begin position="311"/>
        <end position="456"/>
    </location>
</feature>
<feature type="non-terminal residue" evidence="9">
    <location>
        <position position="1"/>
    </location>
</feature>
<dbReference type="GO" id="GO:1990817">
    <property type="term" value="F:poly(A) RNA polymerase activity"/>
    <property type="evidence" value="ECO:0007669"/>
    <property type="project" value="UniProtKB-ARBA"/>
</dbReference>
<dbReference type="AlphaFoldDB" id="A0AAV5SB92"/>
<evidence type="ECO:0000313" key="10">
    <source>
        <dbReference type="Proteomes" id="UP001432027"/>
    </source>
</evidence>
<feature type="region of interest" description="Disordered" evidence="6">
    <location>
        <begin position="157"/>
        <end position="205"/>
    </location>
</feature>
<dbReference type="PANTHER" id="PTHR12271:SF117">
    <property type="entry name" value="PAP-ASSOCIATED DOMAIN-CONTAINING PROTEIN"/>
    <property type="match status" value="1"/>
</dbReference>
<dbReference type="Pfam" id="PF22600">
    <property type="entry name" value="MTPAP-like_central"/>
    <property type="match status" value="1"/>
</dbReference>
<dbReference type="InterPro" id="IPR002058">
    <property type="entry name" value="PAP_assoc"/>
</dbReference>
<evidence type="ECO:0000259" key="7">
    <source>
        <dbReference type="Pfam" id="PF03828"/>
    </source>
</evidence>
<evidence type="ECO:0000259" key="8">
    <source>
        <dbReference type="Pfam" id="PF22600"/>
    </source>
</evidence>
<dbReference type="SUPFAM" id="SSF81631">
    <property type="entry name" value="PAP/OAS1 substrate-binding domain"/>
    <property type="match status" value="1"/>
</dbReference>
<dbReference type="GO" id="GO:0046872">
    <property type="term" value="F:metal ion binding"/>
    <property type="evidence" value="ECO:0007669"/>
    <property type="project" value="UniProtKB-KW"/>
</dbReference>
<accession>A0AAV5SB92</accession>
<comment type="cofactor">
    <cofactor evidence="2">
        <name>Mg(2+)</name>
        <dbReference type="ChEBI" id="CHEBI:18420"/>
    </cofactor>
</comment>
<dbReference type="CDD" id="cd05402">
    <property type="entry name" value="NT_PAP_TUTase"/>
    <property type="match status" value="1"/>
</dbReference>
<proteinExistence type="predicted"/>
<dbReference type="InterPro" id="IPR043519">
    <property type="entry name" value="NT_sf"/>
</dbReference>
<name>A0AAV5SB92_9BILA</name>
<dbReference type="InterPro" id="IPR054708">
    <property type="entry name" value="MTPAP-like_central"/>
</dbReference>
<dbReference type="PANTHER" id="PTHR12271">
    <property type="entry name" value="POLY A POLYMERASE CID PAP -RELATED"/>
    <property type="match status" value="1"/>
</dbReference>
<evidence type="ECO:0000256" key="1">
    <source>
        <dbReference type="ARBA" id="ARBA00001936"/>
    </source>
</evidence>